<feature type="transmembrane region" description="Helical" evidence="7">
    <location>
        <begin position="40"/>
        <end position="63"/>
    </location>
</feature>
<evidence type="ECO:0000256" key="2">
    <source>
        <dbReference type="ARBA" id="ARBA00010792"/>
    </source>
</evidence>
<dbReference type="AlphaFoldDB" id="A0A2A5RJJ9"/>
<keyword evidence="5 7" id="KW-1133">Transmembrane helix</keyword>
<evidence type="ECO:0000256" key="5">
    <source>
        <dbReference type="ARBA" id="ARBA00022989"/>
    </source>
</evidence>
<reference evidence="9 10" key="1">
    <citation type="submission" date="2014-12" db="EMBL/GenBank/DDBJ databases">
        <title>Draft genome sequences of 10 type strains of Lactococcus.</title>
        <authorList>
            <person name="Sun Z."/>
            <person name="Zhong Z."/>
            <person name="Liu W."/>
            <person name="Zhang W."/>
            <person name="Zhang H."/>
        </authorList>
    </citation>
    <scope>NUCLEOTIDE SEQUENCE [LARGE SCALE GENOMIC DNA]</scope>
    <source>
        <strain evidence="9 10">JCM 16395</strain>
    </source>
</reference>
<dbReference type="InterPro" id="IPR051311">
    <property type="entry name" value="DedA_domain"/>
</dbReference>
<protein>
    <submittedName>
        <fullName evidence="9">Alkaline phosphatase</fullName>
    </submittedName>
</protein>
<dbReference type="PANTHER" id="PTHR42709">
    <property type="entry name" value="ALKALINE PHOSPHATASE LIKE PROTEIN"/>
    <property type="match status" value="1"/>
</dbReference>
<evidence type="ECO:0000256" key="4">
    <source>
        <dbReference type="ARBA" id="ARBA00022692"/>
    </source>
</evidence>
<accession>A0A2A5RJJ9</accession>
<evidence type="ECO:0000256" key="3">
    <source>
        <dbReference type="ARBA" id="ARBA00022475"/>
    </source>
</evidence>
<evidence type="ECO:0000256" key="1">
    <source>
        <dbReference type="ARBA" id="ARBA00004651"/>
    </source>
</evidence>
<dbReference type="STRING" id="1291764.GCA_001311235_01418"/>
<feature type="transmembrane region" description="Helical" evidence="7">
    <location>
        <begin position="6"/>
        <end position="28"/>
    </location>
</feature>
<evidence type="ECO:0000256" key="6">
    <source>
        <dbReference type="ARBA" id="ARBA00023136"/>
    </source>
</evidence>
<organism evidence="9 10">
    <name type="scientific">Lactococcus fujiensis JCM 16395</name>
    <dbReference type="NCBI Taxonomy" id="1291764"/>
    <lineage>
        <taxon>Bacteria</taxon>
        <taxon>Bacillati</taxon>
        <taxon>Bacillota</taxon>
        <taxon>Bacilli</taxon>
        <taxon>Lactobacillales</taxon>
        <taxon>Streptococcaceae</taxon>
        <taxon>Lactococcus</taxon>
    </lineage>
</organism>
<proteinExistence type="inferred from homology"/>
<dbReference type="Pfam" id="PF09335">
    <property type="entry name" value="VTT_dom"/>
    <property type="match status" value="1"/>
</dbReference>
<keyword evidence="10" id="KW-1185">Reference proteome</keyword>
<dbReference type="GO" id="GO:0005886">
    <property type="term" value="C:plasma membrane"/>
    <property type="evidence" value="ECO:0007669"/>
    <property type="project" value="UniProtKB-SubCell"/>
</dbReference>
<dbReference type="EMBL" id="JXJU01000009">
    <property type="protein sequence ID" value="PCR99333.1"/>
    <property type="molecule type" value="Genomic_DNA"/>
</dbReference>
<feature type="transmembrane region" description="Helical" evidence="7">
    <location>
        <begin position="172"/>
        <end position="189"/>
    </location>
</feature>
<gene>
    <name evidence="9" type="ORF">RT41_GL001974</name>
</gene>
<dbReference type="PANTHER" id="PTHR42709:SF6">
    <property type="entry name" value="UNDECAPRENYL PHOSPHATE TRANSPORTER A"/>
    <property type="match status" value="1"/>
</dbReference>
<comment type="caution">
    <text evidence="9">The sequence shown here is derived from an EMBL/GenBank/DDBJ whole genome shotgun (WGS) entry which is preliminary data.</text>
</comment>
<name>A0A2A5RJJ9_9LACT</name>
<evidence type="ECO:0000256" key="7">
    <source>
        <dbReference type="SAM" id="Phobius"/>
    </source>
</evidence>
<keyword evidence="6 7" id="KW-0472">Membrane</keyword>
<comment type="subcellular location">
    <subcellularLocation>
        <location evidence="1">Cell membrane</location>
        <topology evidence="1">Multi-pass membrane protein</topology>
    </subcellularLocation>
</comment>
<evidence type="ECO:0000313" key="10">
    <source>
        <dbReference type="Proteomes" id="UP000218181"/>
    </source>
</evidence>
<evidence type="ECO:0000313" key="9">
    <source>
        <dbReference type="EMBL" id="PCR99333.1"/>
    </source>
</evidence>
<keyword evidence="3" id="KW-1003">Cell membrane</keyword>
<keyword evidence="4 7" id="KW-0812">Transmembrane</keyword>
<feature type="transmembrane region" description="Helical" evidence="7">
    <location>
        <begin position="133"/>
        <end position="152"/>
    </location>
</feature>
<dbReference type="InterPro" id="IPR032816">
    <property type="entry name" value="VTT_dom"/>
</dbReference>
<sequence>MNQFGYIGVAFLIMIENVFPPIPSEVILTFGGFMTTYSNLGVWQMILAATIGSVLGAIILYYIGRVLNVDRLEQLMSGRLGKFLRLKKGDIKNAEQWFMKRGYMTIFFCRFIPLIRSLISIPAGSAKMKLPHFLILTTLGTLIWNIVLVFLGRTVGDNWESIAAILDTYSNYTVIALGLLATGFVLYFLRKRVFVTNKK</sequence>
<feature type="domain" description="VTT" evidence="8">
    <location>
        <begin position="22"/>
        <end position="153"/>
    </location>
</feature>
<evidence type="ECO:0000259" key="8">
    <source>
        <dbReference type="Pfam" id="PF09335"/>
    </source>
</evidence>
<comment type="similarity">
    <text evidence="2">Belongs to the DedA family.</text>
</comment>
<dbReference type="Proteomes" id="UP000218181">
    <property type="component" value="Unassembled WGS sequence"/>
</dbReference>